<dbReference type="AlphaFoldDB" id="A0A0M5IIK0"/>
<proteinExistence type="predicted"/>
<sequence length="118" mass="13608">MPQTMTAKWQSALGDNWHSDHDRYLHTLGNLTLTGYIPEYSNRSFREKRDMEGGLKNSPLRLNRGLAELDEWNASTIENRANVLAEQAVKIWARPDLGDDVLSIFRTQSVNSNRFDWS</sequence>
<evidence type="ECO:0000313" key="3">
    <source>
        <dbReference type="Proteomes" id="UP000068067"/>
    </source>
</evidence>
<feature type="domain" description="GmrSD restriction endonucleases C-terminal" evidence="1">
    <location>
        <begin position="1"/>
        <end position="86"/>
    </location>
</feature>
<evidence type="ECO:0000313" key="2">
    <source>
        <dbReference type="EMBL" id="ALC05686.1"/>
    </source>
</evidence>
<keyword evidence="3" id="KW-1185">Reference proteome</keyword>
<accession>A0A0M5IIK0</accession>
<gene>
    <name evidence="2" type="ORF">CDES_06320</name>
</gene>
<dbReference type="KEGG" id="cdx:CDES_06320"/>
<dbReference type="PANTHER" id="PTHR35149:SF2">
    <property type="entry name" value="DUF262 DOMAIN-CONTAINING PROTEIN"/>
    <property type="match status" value="1"/>
</dbReference>
<reference evidence="2 3" key="1">
    <citation type="submission" date="2014-08" db="EMBL/GenBank/DDBJ databases">
        <title>Complete genome sequence of Corynebacterium deserti GIMN1.010 (=DSM 45689), isolated from desert sand in western China.</title>
        <authorList>
            <person name="Ruckert C."/>
            <person name="Albersmeier A."/>
            <person name="Kalinowski J."/>
        </authorList>
    </citation>
    <scope>NUCLEOTIDE SEQUENCE [LARGE SCALE GENOMIC DNA]</scope>
    <source>
        <strain evidence="2 3">GIMN1.010</strain>
    </source>
</reference>
<dbReference type="PANTHER" id="PTHR35149">
    <property type="entry name" value="SLL5132 PROTEIN"/>
    <property type="match status" value="1"/>
</dbReference>
<name>A0A0M5IIK0_9CORY</name>
<protein>
    <recommendedName>
        <fullName evidence="1">GmrSD restriction endonucleases C-terminal domain-containing protein</fullName>
    </recommendedName>
</protein>
<dbReference type="PATRIC" id="fig|931089.4.peg.1280"/>
<dbReference type="OrthoDB" id="9798761at2"/>
<dbReference type="Proteomes" id="UP000068067">
    <property type="component" value="Chromosome"/>
</dbReference>
<evidence type="ECO:0000259" key="1">
    <source>
        <dbReference type="Pfam" id="PF07510"/>
    </source>
</evidence>
<dbReference type="STRING" id="931089.CDES_06320"/>
<dbReference type="EMBL" id="CP009220">
    <property type="protein sequence ID" value="ALC05686.1"/>
    <property type="molecule type" value="Genomic_DNA"/>
</dbReference>
<organism evidence="2 3">
    <name type="scientific">Corynebacterium deserti GIMN1.010</name>
    <dbReference type="NCBI Taxonomy" id="931089"/>
    <lineage>
        <taxon>Bacteria</taxon>
        <taxon>Bacillati</taxon>
        <taxon>Actinomycetota</taxon>
        <taxon>Actinomycetes</taxon>
        <taxon>Mycobacteriales</taxon>
        <taxon>Corynebacteriaceae</taxon>
        <taxon>Corynebacterium</taxon>
    </lineage>
</organism>
<dbReference type="InterPro" id="IPR011089">
    <property type="entry name" value="GmrSD_C"/>
</dbReference>
<dbReference type="Pfam" id="PF07510">
    <property type="entry name" value="GmrSD_C"/>
    <property type="match status" value="1"/>
</dbReference>